<evidence type="ECO:0000313" key="1">
    <source>
        <dbReference type="EMBL" id="QQV90409.1"/>
    </source>
</evidence>
<protein>
    <submittedName>
        <fullName evidence="1">Uncharacterized protein</fullName>
    </submittedName>
</protein>
<proteinExistence type="predicted"/>
<organism evidence="1 2">
    <name type="scientific">Olleya phage Harreka_1</name>
    <dbReference type="NCBI Taxonomy" id="2745673"/>
    <lineage>
        <taxon>Viruses</taxon>
        <taxon>Duplodnaviria</taxon>
        <taxon>Heunggongvirae</taxon>
        <taxon>Uroviricota</taxon>
        <taxon>Caudoviricetes</taxon>
        <taxon>Aggregaviridae</taxon>
        <taxon>Harrekavirus</taxon>
        <taxon>Harrekavirus harreka</taxon>
    </lineage>
</organism>
<sequence length="309" mass="32932">MAIEIFNQGDCNADATGTAVRNCDKSTLGDLKGLVNFSKGWFKAITDGSVDFDVAEFTAEVKSLKAFPLNGMYDFGQDTPENETNTSSTGIIQEVRAGKPQFSFMFTKGSCFHKALFNKRGQARWDFGLMFESGILLATNSGATKLKGFDGGMFSVESYKLLQGTDLEMSTAKIQLLSAIEWNTDNVFIPFDVAGDIGSVEGVVETSIVVDAITAGSTFTASITSGCNRGDSIVGLDELTNFALLGTQASATVISAVSYNVSTSKYEFTTDTALVATDTVQIQLNDGTYSVIEDAEGALYKGISNTVTV</sequence>
<name>A0A8E4ZL01_9CAUD</name>
<reference evidence="1" key="1">
    <citation type="submission" date="2020-07" db="EMBL/GenBank/DDBJ databases">
        <title>Highly diverse flavobacterial phages as mortality factor during North Sea spring blooms.</title>
        <authorList>
            <person name="Bartlau N."/>
            <person name="Wichels A."/>
            <person name="Krohne G."/>
            <person name="Adriaenssens E.M."/>
            <person name="Heins A."/>
            <person name="Fuchs B.M."/>
            <person name="Amann R."/>
            <person name="Moraru C."/>
        </authorList>
    </citation>
    <scope>NUCLEOTIDE SEQUENCE</scope>
</reference>
<gene>
    <name evidence="1" type="ORF">Harreka1_2</name>
</gene>
<evidence type="ECO:0000313" key="2">
    <source>
        <dbReference type="Proteomes" id="UP000693706"/>
    </source>
</evidence>
<accession>A0A8E4ZL01</accession>
<keyword evidence="2" id="KW-1185">Reference proteome</keyword>
<dbReference type="Proteomes" id="UP000693706">
    <property type="component" value="Segment"/>
</dbReference>
<dbReference type="EMBL" id="MT732457">
    <property type="protein sequence ID" value="QQV90409.1"/>
    <property type="molecule type" value="Genomic_DNA"/>
</dbReference>